<reference evidence="3" key="2">
    <citation type="submission" date="2021-04" db="EMBL/GenBank/DDBJ databases">
        <title>Taxonomy of Flavobacteriaceae bacterium ZY171143.</title>
        <authorList>
            <person name="Li F."/>
        </authorList>
    </citation>
    <scope>NUCLEOTIDE SEQUENCE [LARGE SCALE GENOMIC DNA]</scope>
    <source>
        <strain evidence="3">ZY171143</strain>
    </source>
</reference>
<sequence length="130" mass="15165">MNKKKVLTVISLLLIFILIIISIGKYNSLKASKVYRNSSFTIGIIKDIDGSTRSNVYYYEYIINNIKYNGSSATYKQKKEKNNKVLIMFNKNRISESFLFENTIIPDEYLNKDTIWTTPPNFIDPEDLNF</sequence>
<protein>
    <recommendedName>
        <fullName evidence="4">DUF3139 domain-containing protein</fullName>
    </recommendedName>
</protein>
<dbReference type="RefSeq" id="WP_230476578.1">
    <property type="nucleotide sequence ID" value="NZ_CP072842.1"/>
</dbReference>
<keyword evidence="3" id="KW-1185">Reference proteome</keyword>
<feature type="transmembrane region" description="Helical" evidence="1">
    <location>
        <begin position="6"/>
        <end position="26"/>
    </location>
</feature>
<evidence type="ECO:0008006" key="4">
    <source>
        <dbReference type="Google" id="ProtNLM"/>
    </source>
</evidence>
<name>A0ABX7XDL5_9FLAO</name>
<proteinExistence type="predicted"/>
<organism evidence="2 3">
    <name type="scientific">Faecalibacter bovis</name>
    <dbReference type="NCBI Taxonomy" id="2898187"/>
    <lineage>
        <taxon>Bacteria</taxon>
        <taxon>Pseudomonadati</taxon>
        <taxon>Bacteroidota</taxon>
        <taxon>Flavobacteriia</taxon>
        <taxon>Flavobacteriales</taxon>
        <taxon>Weeksellaceae</taxon>
        <taxon>Faecalibacter</taxon>
    </lineage>
</organism>
<dbReference type="Proteomes" id="UP000672011">
    <property type="component" value="Chromosome"/>
</dbReference>
<keyword evidence="1" id="KW-1133">Transmembrane helix</keyword>
<accession>A0ABX7XDL5</accession>
<reference evidence="2 3" key="1">
    <citation type="journal article" date="2021" name="Int. J. Syst. Evol. Microbiol.">
        <title>Faecalibacter bovis sp. nov., isolated from cow faeces.</title>
        <authorList>
            <person name="Li F."/>
            <person name="Zhao W."/>
            <person name="Hong Q."/>
            <person name="Shao Q."/>
            <person name="Song J."/>
            <person name="Yang S."/>
        </authorList>
    </citation>
    <scope>NUCLEOTIDE SEQUENCE [LARGE SCALE GENOMIC DNA]</scope>
    <source>
        <strain evidence="2 3">ZY171143</strain>
    </source>
</reference>
<evidence type="ECO:0000256" key="1">
    <source>
        <dbReference type="SAM" id="Phobius"/>
    </source>
</evidence>
<evidence type="ECO:0000313" key="3">
    <source>
        <dbReference type="Proteomes" id="UP000672011"/>
    </source>
</evidence>
<keyword evidence="1" id="KW-0472">Membrane</keyword>
<keyword evidence="1" id="KW-0812">Transmembrane</keyword>
<gene>
    <name evidence="2" type="ORF">J9309_00880</name>
</gene>
<dbReference type="EMBL" id="CP072842">
    <property type="protein sequence ID" value="QTV05936.1"/>
    <property type="molecule type" value="Genomic_DNA"/>
</dbReference>
<evidence type="ECO:0000313" key="2">
    <source>
        <dbReference type="EMBL" id="QTV05936.1"/>
    </source>
</evidence>